<evidence type="ECO:0000313" key="4">
    <source>
        <dbReference type="EMBL" id="TSI13146.1"/>
    </source>
</evidence>
<dbReference type="InterPro" id="IPR009023">
    <property type="entry name" value="HMG_CoA_Rdtase_NAD(P)-bd_sf"/>
</dbReference>
<dbReference type="Pfam" id="PF00368">
    <property type="entry name" value="HMG-CoA_red"/>
    <property type="match status" value="1"/>
</dbReference>
<sequence>MQTRRRLDRRHTMAENSRIADFRNMSVNDRRTAVAEATGLDTEVFAQIDATAFGPEQAANLSENVFGVFSLPLGAATNFTINGTDVLVPMATEEASVIAAASNAARMARPQGGFFTSSTQPIMQAQIQLINVADPHAARSRIFERQDEIIDLANAQDPKLVEVGGGVKGLDVRLVEAKSATYVVVHLHVDVRDAMGANAVNTMAEAVSSSLAAIAEGDALLRILTNKADLRLSRARAVFDKELLGGAEVVDNILHAYELAAADPYRAATHNKGIMNGISAVVLATGNDTRAVEAGAHSHALIDGRYTSLSTFEKNAEGNLVGNLEMPMPVGLVGGATKVHPAARTALQIAEVSTAKDLAEIIVAAGLAQNLAALRVLATEGVQRGHMSLHAKNLAMSAGATAEESKAIVKRLIEEKAFRFDRVQAILAELRSGGSK</sequence>
<dbReference type="Gene3D" id="1.10.8.660">
    <property type="match status" value="1"/>
</dbReference>
<dbReference type="PANTHER" id="PTHR10572:SF24">
    <property type="entry name" value="3-HYDROXY-3-METHYLGLUTARYL-COENZYME A REDUCTASE"/>
    <property type="match status" value="1"/>
</dbReference>
<evidence type="ECO:0000313" key="5">
    <source>
        <dbReference type="Proteomes" id="UP000316406"/>
    </source>
</evidence>
<gene>
    <name evidence="4" type="ORF">FO013_18315</name>
</gene>
<dbReference type="OrthoDB" id="9764892at2"/>
<protein>
    <recommendedName>
        <fullName evidence="3">3-hydroxy-3-methylglutaryl coenzyme A reductase</fullName>
        <shortName evidence="3">HMG-CoA reductase</shortName>
        <ecNumber evidence="3">1.1.1.88</ecNumber>
    </recommendedName>
</protein>
<evidence type="ECO:0000256" key="1">
    <source>
        <dbReference type="ARBA" id="ARBA00007661"/>
    </source>
</evidence>
<dbReference type="NCBIfam" id="TIGR00532">
    <property type="entry name" value="HMG_CoA_R_NAD"/>
    <property type="match status" value="1"/>
</dbReference>
<dbReference type="InterPro" id="IPR004553">
    <property type="entry name" value="HMG_CoA_Rdtase_bac-typ"/>
</dbReference>
<comment type="pathway">
    <text evidence="3">Metabolic intermediate metabolism; (R)-mevalonate degradation; (S)-3-hydroxy-3-methylglutaryl-CoA from (R)-mevalonate: step 1/1.</text>
</comment>
<evidence type="ECO:0000256" key="3">
    <source>
        <dbReference type="RuleBase" id="RU361219"/>
    </source>
</evidence>
<evidence type="ECO:0000256" key="2">
    <source>
        <dbReference type="ARBA" id="ARBA00023002"/>
    </source>
</evidence>
<dbReference type="CDD" id="cd00644">
    <property type="entry name" value="HMG-CoA_reductase_classII"/>
    <property type="match status" value="1"/>
</dbReference>
<dbReference type="SUPFAM" id="SSF56542">
    <property type="entry name" value="Substrate-binding domain of HMG-CoA reductase"/>
    <property type="match status" value="1"/>
</dbReference>
<dbReference type="Proteomes" id="UP000316406">
    <property type="component" value="Unassembled WGS sequence"/>
</dbReference>
<organism evidence="4 5">
    <name type="scientific">Brevibacterium aurantiacum</name>
    <dbReference type="NCBI Taxonomy" id="273384"/>
    <lineage>
        <taxon>Bacteria</taxon>
        <taxon>Bacillati</taxon>
        <taxon>Actinomycetota</taxon>
        <taxon>Actinomycetes</taxon>
        <taxon>Micrococcales</taxon>
        <taxon>Brevibacteriaceae</taxon>
        <taxon>Brevibacterium</taxon>
    </lineage>
</organism>
<keyword evidence="3" id="KW-0520">NAD</keyword>
<dbReference type="InterPro" id="IPR023076">
    <property type="entry name" value="HMG_CoA_Rdtase_CS"/>
</dbReference>
<dbReference type="PROSITE" id="PS50065">
    <property type="entry name" value="HMG_COA_REDUCTASE_4"/>
    <property type="match status" value="1"/>
</dbReference>
<comment type="caution">
    <text evidence="4">The sequence shown here is derived from an EMBL/GenBank/DDBJ whole genome shotgun (WGS) entry which is preliminary data.</text>
</comment>
<dbReference type="EMBL" id="VLTK01000013">
    <property type="protein sequence ID" value="TSI13146.1"/>
    <property type="molecule type" value="Genomic_DNA"/>
</dbReference>
<keyword evidence="2 3" id="KW-0560">Oxidoreductase</keyword>
<dbReference type="AlphaFoldDB" id="A0A556C733"/>
<dbReference type="PRINTS" id="PR00071">
    <property type="entry name" value="HMGCOARDTASE"/>
</dbReference>
<dbReference type="Gene3D" id="3.90.770.10">
    <property type="entry name" value="3-hydroxy-3-methylglutaryl-coenzyme A Reductase, Chain A, domain 2"/>
    <property type="match status" value="2"/>
</dbReference>
<dbReference type="InterPro" id="IPR023074">
    <property type="entry name" value="HMG_CoA_Rdtase_cat_sf"/>
</dbReference>
<dbReference type="PROSITE" id="PS00066">
    <property type="entry name" value="HMG_COA_REDUCTASE_1"/>
    <property type="match status" value="1"/>
</dbReference>
<dbReference type="InterPro" id="IPR002202">
    <property type="entry name" value="HMG_CoA_Rdtase"/>
</dbReference>
<dbReference type="PROSITE" id="PS00318">
    <property type="entry name" value="HMG_COA_REDUCTASE_2"/>
    <property type="match status" value="1"/>
</dbReference>
<dbReference type="GO" id="GO:0140643">
    <property type="term" value="F:hydroxymethylglutaryl-CoA reductase (NADH) activity"/>
    <property type="evidence" value="ECO:0007669"/>
    <property type="project" value="UniProtKB-EC"/>
</dbReference>
<dbReference type="RefSeq" id="WP_143923999.1">
    <property type="nucleotide sequence ID" value="NZ_VLTK01000013.1"/>
</dbReference>
<accession>A0A556C733</accession>
<proteinExistence type="inferred from homology"/>
<keyword evidence="5" id="KW-1185">Reference proteome</keyword>
<dbReference type="PANTHER" id="PTHR10572">
    <property type="entry name" value="3-HYDROXY-3-METHYLGLUTARYL-COENZYME A REDUCTASE"/>
    <property type="match status" value="1"/>
</dbReference>
<dbReference type="SUPFAM" id="SSF55035">
    <property type="entry name" value="NAD-binding domain of HMG-CoA reductase"/>
    <property type="match status" value="1"/>
</dbReference>
<dbReference type="GO" id="GO:0015936">
    <property type="term" value="P:coenzyme A metabolic process"/>
    <property type="evidence" value="ECO:0007669"/>
    <property type="project" value="InterPro"/>
</dbReference>
<comment type="similarity">
    <text evidence="1 3">Belongs to the HMG-CoA reductase family.</text>
</comment>
<reference evidence="4 5" key="1">
    <citation type="submission" date="2019-07" db="EMBL/GenBank/DDBJ databases">
        <title>Draft genome sequence of Brevibacterium aurantiacum XU54 isolated from Xinjiang China.</title>
        <authorList>
            <person name="Xu X."/>
        </authorList>
    </citation>
    <scope>NUCLEOTIDE SEQUENCE [LARGE SCALE GENOMIC DNA]</scope>
    <source>
        <strain evidence="4 5">XU54</strain>
    </source>
</reference>
<dbReference type="GO" id="GO:0004420">
    <property type="term" value="F:hydroxymethylglutaryl-CoA reductase (NADPH) activity"/>
    <property type="evidence" value="ECO:0007669"/>
    <property type="project" value="InterPro"/>
</dbReference>
<name>A0A556C733_BREAU</name>
<dbReference type="UniPathway" id="UPA00257">
    <property type="reaction ID" value="UER00367"/>
</dbReference>
<dbReference type="EC" id="1.1.1.88" evidence="3"/>
<dbReference type="InterPro" id="IPR009029">
    <property type="entry name" value="HMG_CoA_Rdtase_sub-bd_dom_sf"/>
</dbReference>
<comment type="catalytic activity">
    <reaction evidence="3">
        <text>(R)-mevalonate + 2 NAD(+) + CoA = (3S)-3-hydroxy-3-methylglutaryl-CoA + 2 NADH + 2 H(+)</text>
        <dbReference type="Rhea" id="RHEA:14833"/>
        <dbReference type="ChEBI" id="CHEBI:15378"/>
        <dbReference type="ChEBI" id="CHEBI:36464"/>
        <dbReference type="ChEBI" id="CHEBI:43074"/>
        <dbReference type="ChEBI" id="CHEBI:57287"/>
        <dbReference type="ChEBI" id="CHEBI:57540"/>
        <dbReference type="ChEBI" id="CHEBI:57945"/>
        <dbReference type="EC" id="1.1.1.88"/>
    </reaction>
</comment>